<dbReference type="AlphaFoldDB" id="A0A810A825"/>
<name>A0A810A825_9BRAD</name>
<gene>
    <name evidence="1" type="ORF">XF2B_66760</name>
    <name evidence="2" type="ORF">XF3B_67160</name>
    <name evidence="3" type="ORF">XF5B_67250</name>
    <name evidence="4" type="ORF">XF6B_66930</name>
    <name evidence="5" type="ORF">XF9B_38790</name>
</gene>
<evidence type="ECO:0000313" key="1">
    <source>
        <dbReference type="EMBL" id="BCE32907.1"/>
    </source>
</evidence>
<evidence type="ECO:0000313" key="2">
    <source>
        <dbReference type="EMBL" id="BCE41685.1"/>
    </source>
</evidence>
<reference evidence="2" key="2">
    <citation type="submission" date="2020-05" db="EMBL/GenBank/DDBJ databases">
        <title>Complete genome sequence of Bradyrhizobium diazoefficiens XF3 isolated from soybean nodule.</title>
        <authorList>
            <person name="Noda R."/>
            <person name="Kakizaki K."/>
            <person name="Minamisawa K."/>
        </authorList>
    </citation>
    <scope>NUCLEOTIDE SEQUENCE</scope>
    <source>
        <strain evidence="2">XF3</strain>
    </source>
</reference>
<evidence type="ECO:0008006" key="6">
    <source>
        <dbReference type="Google" id="ProtNLM"/>
    </source>
</evidence>
<reference evidence="1" key="1">
    <citation type="submission" date="2020-05" db="EMBL/GenBank/DDBJ databases">
        <title>Complete genome sequence of Bradyrhizobium diazoefficiens XF2 isolated from soybean nodule.</title>
        <authorList>
            <person name="Noda R."/>
            <person name="Kakizaki K."/>
            <person name="Minamisawa K."/>
        </authorList>
    </citation>
    <scope>NUCLEOTIDE SEQUENCE</scope>
    <source>
        <strain evidence="1">XF2</strain>
    </source>
</reference>
<dbReference type="PANTHER" id="PTHR12526:SF600">
    <property type="entry name" value="GLYCOSYL TRANSFERASE GROUP 1"/>
    <property type="match status" value="1"/>
</dbReference>
<reference evidence="5" key="5">
    <citation type="submission" date="2020-05" db="EMBL/GenBank/DDBJ databases">
        <title>Complete genome sequence of Bradyrhizobium diazoefficiens XF9 isolated from soybean nodule.</title>
        <authorList>
            <person name="Noda R."/>
            <person name="Kakizaki K."/>
            <person name="Minamisawa K."/>
        </authorList>
    </citation>
    <scope>NUCLEOTIDE SEQUENCE</scope>
    <source>
        <strain evidence="5">XF9</strain>
    </source>
</reference>
<dbReference type="GO" id="GO:0016757">
    <property type="term" value="F:glycosyltransferase activity"/>
    <property type="evidence" value="ECO:0007669"/>
    <property type="project" value="TreeGrafter"/>
</dbReference>
<accession>A0A810A825</accession>
<sequence length="238" mass="26560">MRARCAKAEACLPHWFNHVTTVNDADSDTVYRLSGRSTNISTIPNGVSTDLAETFDANGRVAKRRGVAFWGNLSFKPNSDAVRFFYENVYRPYLAPAGIEWCVVGRDAERWLLEEAKRDHGIRLTGFVDNISSVLAEYPIMVNPMRIGSGLKNKVLEAFAMGLAVVSTGLGIEALSMAREGIDYIRADEPEKIAFAIKLLIEDECLRLSMIKSARKVVLEHYTWNKVARDLDALLCSL</sequence>
<proteinExistence type="predicted"/>
<evidence type="ECO:0000313" key="5">
    <source>
        <dbReference type="EMBL" id="BCE82458.1"/>
    </source>
</evidence>
<organism evidence="3">
    <name type="scientific">Bradyrhizobium diazoefficiens</name>
    <dbReference type="NCBI Taxonomy" id="1355477"/>
    <lineage>
        <taxon>Bacteria</taxon>
        <taxon>Pseudomonadati</taxon>
        <taxon>Pseudomonadota</taxon>
        <taxon>Alphaproteobacteria</taxon>
        <taxon>Hyphomicrobiales</taxon>
        <taxon>Nitrobacteraceae</taxon>
        <taxon>Bradyrhizobium</taxon>
    </lineage>
</organism>
<protein>
    <recommendedName>
        <fullName evidence="6">Glycosyltransferase</fullName>
    </recommendedName>
</protein>
<evidence type="ECO:0000313" key="4">
    <source>
        <dbReference type="EMBL" id="BCE67894.1"/>
    </source>
</evidence>
<dbReference type="SUPFAM" id="SSF53756">
    <property type="entry name" value="UDP-Glycosyltransferase/glycogen phosphorylase"/>
    <property type="match status" value="1"/>
</dbReference>
<dbReference type="Pfam" id="PF13692">
    <property type="entry name" value="Glyco_trans_1_4"/>
    <property type="match status" value="1"/>
</dbReference>
<evidence type="ECO:0000313" key="3">
    <source>
        <dbReference type="EMBL" id="BCE59213.1"/>
    </source>
</evidence>
<dbReference type="EMBL" id="AP023096">
    <property type="protein sequence ID" value="BCE67894.1"/>
    <property type="molecule type" value="Genomic_DNA"/>
</dbReference>
<dbReference type="EMBL" id="AP023093">
    <property type="protein sequence ID" value="BCE41685.1"/>
    <property type="molecule type" value="Genomic_DNA"/>
</dbReference>
<dbReference type="PANTHER" id="PTHR12526">
    <property type="entry name" value="GLYCOSYLTRANSFERASE"/>
    <property type="match status" value="1"/>
</dbReference>
<reference evidence="4" key="4">
    <citation type="submission" date="2020-05" db="EMBL/GenBank/DDBJ databases">
        <title>Complete genome sequence of Bradyrhizobium diazoefficiens XF6 isolated from soybean nodule.</title>
        <authorList>
            <person name="Noda R."/>
            <person name="Kakizaki K."/>
            <person name="Minamisawa K."/>
        </authorList>
    </citation>
    <scope>NUCLEOTIDE SEQUENCE</scope>
    <source>
        <strain evidence="4">XF6</strain>
    </source>
</reference>
<dbReference type="EMBL" id="AP023095">
    <property type="protein sequence ID" value="BCE59213.1"/>
    <property type="molecule type" value="Genomic_DNA"/>
</dbReference>
<dbReference type="EMBL" id="AP023092">
    <property type="protein sequence ID" value="BCE32907.1"/>
    <property type="molecule type" value="Genomic_DNA"/>
</dbReference>
<reference evidence="3" key="3">
    <citation type="submission" date="2020-05" db="EMBL/GenBank/DDBJ databases">
        <title>Complete genome sequence of Bradyrhizobium diazoefficiens XF5 isolated from soybean nodule.</title>
        <authorList>
            <person name="Noda R."/>
            <person name="Kakizaki K."/>
            <person name="Minamisawa K."/>
        </authorList>
    </citation>
    <scope>NUCLEOTIDE SEQUENCE</scope>
    <source>
        <strain evidence="3">XF5</strain>
    </source>
</reference>
<dbReference type="Gene3D" id="3.40.50.2000">
    <property type="entry name" value="Glycogen Phosphorylase B"/>
    <property type="match status" value="2"/>
</dbReference>
<dbReference type="EMBL" id="AP023098">
    <property type="protein sequence ID" value="BCE82458.1"/>
    <property type="molecule type" value="Genomic_DNA"/>
</dbReference>